<dbReference type="Pfam" id="PF14822">
    <property type="entry name" value="Vasohibin"/>
    <property type="match status" value="1"/>
</dbReference>
<feature type="region of interest" description="Disordered" evidence="2">
    <location>
        <begin position="287"/>
        <end position="307"/>
    </location>
</feature>
<gene>
    <name evidence="3" type="ORF">CTAYLR_006563</name>
</gene>
<dbReference type="Proteomes" id="UP001230188">
    <property type="component" value="Unassembled WGS sequence"/>
</dbReference>
<organism evidence="3 4">
    <name type="scientific">Chrysophaeum taylorii</name>
    <dbReference type="NCBI Taxonomy" id="2483200"/>
    <lineage>
        <taxon>Eukaryota</taxon>
        <taxon>Sar</taxon>
        <taxon>Stramenopiles</taxon>
        <taxon>Ochrophyta</taxon>
        <taxon>Pelagophyceae</taxon>
        <taxon>Pelagomonadales</taxon>
        <taxon>Pelagomonadaceae</taxon>
        <taxon>Chrysophaeum</taxon>
    </lineage>
</organism>
<dbReference type="InterPro" id="IPR028131">
    <property type="entry name" value="VASH1"/>
</dbReference>
<dbReference type="PANTHER" id="PTHR15750">
    <property type="entry name" value="VASOHIBIN-1-LIKE ISOFORM X2"/>
    <property type="match status" value="1"/>
</dbReference>
<accession>A0AAD7UFH8</accession>
<dbReference type="EMBL" id="JAQMWT010000323">
    <property type="protein sequence ID" value="KAJ8604716.1"/>
    <property type="molecule type" value="Genomic_DNA"/>
</dbReference>
<feature type="active site" evidence="1">
    <location>
        <position position="126"/>
    </location>
</feature>
<proteinExistence type="predicted"/>
<evidence type="ECO:0000313" key="3">
    <source>
        <dbReference type="EMBL" id="KAJ8604716.1"/>
    </source>
</evidence>
<reference evidence="3" key="1">
    <citation type="submission" date="2023-01" db="EMBL/GenBank/DDBJ databases">
        <title>Metagenome sequencing of chrysophaentin producing Chrysophaeum taylorii.</title>
        <authorList>
            <person name="Davison J."/>
            <person name="Bewley C."/>
        </authorList>
    </citation>
    <scope>NUCLEOTIDE SEQUENCE</scope>
    <source>
        <strain evidence="3">NIES-1699</strain>
    </source>
</reference>
<dbReference type="PANTHER" id="PTHR15750:SF2">
    <property type="entry name" value="VASOHIBIN"/>
    <property type="match status" value="1"/>
</dbReference>
<name>A0AAD7UFH8_9STRA</name>
<evidence type="ECO:0000256" key="1">
    <source>
        <dbReference type="PIRSR" id="PIRSR628131-1"/>
    </source>
</evidence>
<keyword evidence="4" id="KW-1185">Reference proteome</keyword>
<dbReference type="GO" id="GO:0005737">
    <property type="term" value="C:cytoplasm"/>
    <property type="evidence" value="ECO:0007669"/>
    <property type="project" value="InterPro"/>
</dbReference>
<feature type="active site" evidence="1">
    <location>
        <position position="91"/>
    </location>
</feature>
<sequence length="344" mass="38606">MKVLSLDSETQARIDAIKSTPNLVAPPVPQRPMLPPGMSTKAKLAAIMRYILSFEYNHTGRGYFHLRKDRGLKHVTTTAKEIMREALPIQCVEAVFLGFFLTADMLELERFPLSFKSKSGDRSYRHIVLAVVDTRVMLWGAVGISRRAALQSKEIKFDSLSSLVHEFKQAYASCAHELLKVYVGLPLPHNVHSMEPIKWRVLRLSMTPWNDTKRTLDRYSKDARWIHAYFARTGKLPDHFVVCAPPPGDDDGSWAPVHYVPTASRPARKASLPPAATNACISRARRRLSAADAAPPPSSLRAPHLDDPPILTLAISNDRTAITPMIYSSDSDRATTWTRRNMTR</sequence>
<dbReference type="AlphaFoldDB" id="A0AAD7UFH8"/>
<feature type="active site" evidence="1">
    <location>
        <position position="145"/>
    </location>
</feature>
<evidence type="ECO:0000256" key="2">
    <source>
        <dbReference type="SAM" id="MobiDB-lite"/>
    </source>
</evidence>
<protein>
    <submittedName>
        <fullName evidence="3">Uncharacterized protein</fullName>
    </submittedName>
</protein>
<evidence type="ECO:0000313" key="4">
    <source>
        <dbReference type="Proteomes" id="UP001230188"/>
    </source>
</evidence>
<comment type="caution">
    <text evidence="3">The sequence shown here is derived from an EMBL/GenBank/DDBJ whole genome shotgun (WGS) entry which is preliminary data.</text>
</comment>